<dbReference type="RefSeq" id="WP_100255892.1">
    <property type="nucleotide sequence ID" value="NZ_CP011797.1"/>
</dbReference>
<keyword evidence="1" id="KW-1133">Transmembrane helix</keyword>
<protein>
    <submittedName>
        <fullName evidence="2">Putative membrane protein</fullName>
    </submittedName>
</protein>
<evidence type="ECO:0000313" key="3">
    <source>
        <dbReference type="Proteomes" id="UP000229757"/>
    </source>
</evidence>
<feature type="transmembrane region" description="Helical" evidence="1">
    <location>
        <begin position="7"/>
        <end position="25"/>
    </location>
</feature>
<dbReference type="KEGG" id="rfo:REIFOR_00314"/>
<organism evidence="2 3">
    <name type="scientific">Reinekea forsetii</name>
    <dbReference type="NCBI Taxonomy" id="1336806"/>
    <lineage>
        <taxon>Bacteria</taxon>
        <taxon>Pseudomonadati</taxon>
        <taxon>Pseudomonadota</taxon>
        <taxon>Gammaproteobacteria</taxon>
        <taxon>Oceanospirillales</taxon>
        <taxon>Saccharospirillaceae</taxon>
        <taxon>Reinekea</taxon>
    </lineage>
</organism>
<evidence type="ECO:0000313" key="2">
    <source>
        <dbReference type="EMBL" id="ATX75491.1"/>
    </source>
</evidence>
<dbReference type="EMBL" id="CP011797">
    <property type="protein sequence ID" value="ATX75491.1"/>
    <property type="molecule type" value="Genomic_DNA"/>
</dbReference>
<feature type="transmembrane region" description="Helical" evidence="1">
    <location>
        <begin position="37"/>
        <end position="54"/>
    </location>
</feature>
<keyword evidence="1" id="KW-0812">Transmembrane</keyword>
<evidence type="ECO:0000256" key="1">
    <source>
        <dbReference type="SAM" id="Phobius"/>
    </source>
</evidence>
<proteinExistence type="predicted"/>
<reference evidence="2 3" key="1">
    <citation type="journal article" date="2017" name="Environ. Microbiol.">
        <title>Genomic and physiological analyses of 'Reinekea forsetii' reveal a versatile opportunistic lifestyle during spring algae blooms.</title>
        <authorList>
            <person name="Avci B."/>
            <person name="Hahnke R.L."/>
            <person name="Chafee M."/>
            <person name="Fischer T."/>
            <person name="Gruber-Vodicka H."/>
            <person name="Tegetmeyer H.E."/>
            <person name="Harder J."/>
            <person name="Fuchs B.M."/>
            <person name="Amann R.I."/>
            <person name="Teeling H."/>
        </authorList>
    </citation>
    <scope>NUCLEOTIDE SEQUENCE [LARGE SCALE GENOMIC DNA]</scope>
    <source>
        <strain evidence="2 3">Hel1_31_D35</strain>
    </source>
</reference>
<dbReference type="Proteomes" id="UP000229757">
    <property type="component" value="Chromosome"/>
</dbReference>
<feature type="transmembrane region" description="Helical" evidence="1">
    <location>
        <begin position="82"/>
        <end position="103"/>
    </location>
</feature>
<dbReference type="AlphaFoldDB" id="A0A2K8KNM3"/>
<keyword evidence="3" id="KW-1185">Reference proteome</keyword>
<sequence>MKTVLGFALLANLGAAGLIGLLSLWWPQVQQAEPIDLVFFTGLLFWFGSTLVRLSGRRFNKGVRPDQVSLTDPQLVLQANSLALKLLVAGCPGLLSALVYTLLYY</sequence>
<gene>
    <name evidence="2" type="ORF">REIFOR_00314</name>
</gene>
<name>A0A2K8KNM3_9GAMM</name>
<accession>A0A2K8KNM3</accession>
<keyword evidence="1" id="KW-0472">Membrane</keyword>